<evidence type="ECO:0000256" key="6">
    <source>
        <dbReference type="RuleBase" id="RU004914"/>
    </source>
</evidence>
<dbReference type="AlphaFoldDB" id="A0A8X8C5M5"/>
<keyword evidence="3 6" id="KW-0812">Transmembrane</keyword>
<evidence type="ECO:0000256" key="2">
    <source>
        <dbReference type="ARBA" id="ARBA00010199"/>
    </source>
</evidence>
<dbReference type="InterPro" id="IPR045069">
    <property type="entry name" value="MATE_euk"/>
</dbReference>
<dbReference type="GO" id="GO:0015297">
    <property type="term" value="F:antiporter activity"/>
    <property type="evidence" value="ECO:0007669"/>
    <property type="project" value="InterPro"/>
</dbReference>
<evidence type="ECO:0000313" key="9">
    <source>
        <dbReference type="Proteomes" id="UP000886885"/>
    </source>
</evidence>
<evidence type="ECO:0000256" key="3">
    <source>
        <dbReference type="ARBA" id="ARBA00022692"/>
    </source>
</evidence>
<feature type="transmembrane region" description="Helical" evidence="6">
    <location>
        <begin position="175"/>
        <end position="199"/>
    </location>
</feature>
<dbReference type="GO" id="GO:1990961">
    <property type="term" value="P:xenobiotic detoxification by transmembrane export across the plasma membrane"/>
    <property type="evidence" value="ECO:0007669"/>
    <property type="project" value="InterPro"/>
</dbReference>
<dbReference type="GO" id="GO:0016020">
    <property type="term" value="C:membrane"/>
    <property type="evidence" value="ECO:0007669"/>
    <property type="project" value="UniProtKB-SubCell"/>
</dbReference>
<feature type="transmembrane region" description="Helical" evidence="6">
    <location>
        <begin position="486"/>
        <end position="506"/>
    </location>
</feature>
<feature type="transmembrane region" description="Helical" evidence="6">
    <location>
        <begin position="760"/>
        <end position="780"/>
    </location>
</feature>
<feature type="transmembrane region" description="Helical" evidence="6">
    <location>
        <begin position="546"/>
        <end position="570"/>
    </location>
</feature>
<dbReference type="PANTHER" id="PTHR11206">
    <property type="entry name" value="MULTIDRUG RESISTANCE PROTEIN"/>
    <property type="match status" value="1"/>
</dbReference>
<evidence type="ECO:0000256" key="5">
    <source>
        <dbReference type="ARBA" id="ARBA00023136"/>
    </source>
</evidence>
<feature type="transmembrane region" description="Helical" evidence="6">
    <location>
        <begin position="1037"/>
        <end position="1055"/>
    </location>
</feature>
<feature type="transmembrane region" description="Helical" evidence="6">
    <location>
        <begin position="909"/>
        <end position="929"/>
    </location>
</feature>
<keyword evidence="5 6" id="KW-0472">Membrane</keyword>
<dbReference type="EMBL" id="JAAWWB010000034">
    <property type="protein sequence ID" value="KAG6742027.1"/>
    <property type="molecule type" value="Genomic_DNA"/>
</dbReference>
<feature type="transmembrane region" description="Helical" evidence="6">
    <location>
        <begin position="263"/>
        <end position="281"/>
    </location>
</feature>
<feature type="transmembrane region" description="Helical" evidence="6">
    <location>
        <begin position="614"/>
        <end position="636"/>
    </location>
</feature>
<organism evidence="8 9">
    <name type="scientific">Populus tomentosa</name>
    <name type="common">Chinese white poplar</name>
    <dbReference type="NCBI Taxonomy" id="118781"/>
    <lineage>
        <taxon>Eukaryota</taxon>
        <taxon>Viridiplantae</taxon>
        <taxon>Streptophyta</taxon>
        <taxon>Embryophyta</taxon>
        <taxon>Tracheophyta</taxon>
        <taxon>Spermatophyta</taxon>
        <taxon>Magnoliopsida</taxon>
        <taxon>eudicotyledons</taxon>
        <taxon>Gunneridae</taxon>
        <taxon>Pentapetalae</taxon>
        <taxon>rosids</taxon>
        <taxon>fabids</taxon>
        <taxon>Malpighiales</taxon>
        <taxon>Salicaceae</taxon>
        <taxon>Saliceae</taxon>
        <taxon>Populus</taxon>
    </lineage>
</organism>
<evidence type="ECO:0000256" key="7">
    <source>
        <dbReference type="SAM" id="MobiDB-lite"/>
    </source>
</evidence>
<feature type="transmembrane region" description="Helical" evidence="6">
    <location>
        <begin position="642"/>
        <end position="667"/>
    </location>
</feature>
<feature type="transmembrane region" description="Helical" evidence="6">
    <location>
        <begin position="368"/>
        <end position="390"/>
    </location>
</feature>
<dbReference type="GO" id="GO:0042910">
    <property type="term" value="F:xenobiotic transmembrane transporter activity"/>
    <property type="evidence" value="ECO:0007669"/>
    <property type="project" value="InterPro"/>
</dbReference>
<dbReference type="Proteomes" id="UP000886885">
    <property type="component" value="Chromosome 17D"/>
</dbReference>
<evidence type="ECO:0000256" key="4">
    <source>
        <dbReference type="ARBA" id="ARBA00022989"/>
    </source>
</evidence>
<feature type="transmembrane region" description="Helical" evidence="6">
    <location>
        <begin position="869"/>
        <end position="888"/>
    </location>
</feature>
<name>A0A8X8C5M5_POPTO</name>
<sequence>MVEKTLGKFTVVIHQGGFFLRIGYDDRSVEPIGNMFNVSDIVGINYEHSDKIYLVLAHLNPKVVCKELGADEYGNGEGDHDSMVSHGVEPEGAGDEDDDAYDEGTAQGSIERERMDQTLLPKSTTEEKRWVLTRDAFVEELRRVSRLAAPMMVVSVTLYLLQVVSMIMAGHLSELSLSGVSIATSFTNVTGFSLLAGFSGGLETLCGQTYGAEQYKKFGSYTYCAIISLIVISIPVSVLWTFMDRLLIAVGIDSEISTVACKYAIWLIPALFAFAILQPLLRYFQSQSLIYPILVSTCAALCFHIPLCWALVYKWKLGNIGGALAIGVSYWLNVILLVLYMVFSSSCEKTRRLYWNDIFSSINKFSRFAFPSAVMICLEWWTYELVILLAGLLPDPKLQTSVLSICLATTTLHYYVQYGIGAAGSTRVSNELGSGNPQAAQVAVQVVLIMSLVEVVTVSLILFFFRHIFGYAFSSEKRVVDYVAELAPLMCLSIIMEGLQAVLSGIARGCGWQHIGAFINLGAYYLVATPLAVVLCFVLHLGGRGLWMGLLIGKIVQALCFASITALTNWKKQGPLGKHKGKRMDRALLHKTEERASLLTWGAFVEELKKMSSLAAPLMLVAMTLYLLQVVSMMMAGHLSALSLSGVSIATSFTNVTGFSLVIGLAGGLETLCGQAYGAGQYKKFGSYTYGAMISLIPICLPVSVLWIFMDRILIAIGIDSDISIVARKYAICLVPALFANAILIPLLRYFQCQSMVLPMLLSNCATVCIHVPLCWALVYKWELGYIGAALAIGLSYWLNVFFLALYMAFSSSCEKTRGLYLDDIFSSIKEFLHIALPSAAMVCLEWWTFELLLLLAGLLPDSKLETSVLSVCLTTVSLHYYVQYGISAAGSTRVSNELGAGNPESARGVVYASLILSATEAVIVSTALFFCRHNFGYAFSNDKGVVDYVAEVAPLLCLSIIMDSFQIVLSDERKRKIPLPSILVSLNASTLLDAGIVRGCGWQHIGAFVNLGAYDLVAAPVAVLLCFVAHLRGKGLWIGILTGTTVQAASYVVITAMINWKKQDLVVEGQRAEVEEVVQNDDVVGCQRVDVEEEVAVQKDLVVEEVQKDLVVEEEGVCGMPFSLKPLVANTVVSIFTCGDVTEASGVQKMKNRTSYLRVDKKEEV</sequence>
<evidence type="ECO:0000256" key="1">
    <source>
        <dbReference type="ARBA" id="ARBA00004141"/>
    </source>
</evidence>
<dbReference type="CDD" id="cd13132">
    <property type="entry name" value="MATE_eukaryotic"/>
    <property type="match status" value="2"/>
</dbReference>
<keyword evidence="4 6" id="KW-1133">Transmembrane helix</keyword>
<keyword evidence="9" id="KW-1185">Reference proteome</keyword>
<reference evidence="8" key="1">
    <citation type="journal article" date="2020" name="bioRxiv">
        <title>Hybrid origin of Populus tomentosa Carr. identified through genome sequencing and phylogenomic analysis.</title>
        <authorList>
            <person name="An X."/>
            <person name="Gao K."/>
            <person name="Chen Z."/>
            <person name="Li J."/>
            <person name="Yang X."/>
            <person name="Yang X."/>
            <person name="Zhou J."/>
            <person name="Guo T."/>
            <person name="Zhao T."/>
            <person name="Huang S."/>
            <person name="Miao D."/>
            <person name="Khan W.U."/>
            <person name="Rao P."/>
            <person name="Ye M."/>
            <person name="Lei B."/>
            <person name="Liao W."/>
            <person name="Wang J."/>
            <person name="Ji L."/>
            <person name="Li Y."/>
            <person name="Guo B."/>
            <person name="Mustafa N.S."/>
            <person name="Li S."/>
            <person name="Yun Q."/>
            <person name="Keller S.R."/>
            <person name="Mao J."/>
            <person name="Zhang R."/>
            <person name="Strauss S.H."/>
        </authorList>
    </citation>
    <scope>NUCLEOTIDE SEQUENCE</scope>
    <source>
        <strain evidence="8">GM15</strain>
        <tissue evidence="8">Leaf</tissue>
    </source>
</reference>
<accession>A0A8X8C5M5</accession>
<feature type="transmembrane region" description="Helical" evidence="6">
    <location>
        <begin position="442"/>
        <end position="466"/>
    </location>
</feature>
<feature type="transmembrane region" description="Helical" evidence="6">
    <location>
        <begin position="324"/>
        <end position="343"/>
    </location>
</feature>
<feature type="region of interest" description="Disordered" evidence="7">
    <location>
        <begin position="75"/>
        <end position="108"/>
    </location>
</feature>
<comment type="caution">
    <text evidence="8">The sequence shown here is derived from an EMBL/GenBank/DDBJ whole genome shotgun (WGS) entry which is preliminary data.</text>
</comment>
<feature type="compositionally biased region" description="Acidic residues" evidence="7">
    <location>
        <begin position="92"/>
        <end position="102"/>
    </location>
</feature>
<comment type="similarity">
    <text evidence="2 6">Belongs to the multi antimicrobial extrusion (MATE) (TC 2.A.66.1) family.</text>
</comment>
<feature type="transmembrane region" description="Helical" evidence="6">
    <location>
        <begin position="786"/>
        <end position="810"/>
    </location>
</feature>
<feature type="transmembrane region" description="Helical" evidence="6">
    <location>
        <begin position="688"/>
        <end position="709"/>
    </location>
</feature>
<dbReference type="Pfam" id="PF01554">
    <property type="entry name" value="MatE"/>
    <property type="match status" value="4"/>
</dbReference>
<feature type="transmembrane region" description="Helical" evidence="6">
    <location>
        <begin position="1009"/>
        <end position="1031"/>
    </location>
</feature>
<protein>
    <recommendedName>
        <fullName evidence="6">Protein DETOXIFICATION</fullName>
    </recommendedName>
    <alternativeName>
        <fullName evidence="6">Multidrug and toxic compound extrusion protein</fullName>
    </alternativeName>
</protein>
<feature type="transmembrane region" description="Helical" evidence="6">
    <location>
        <begin position="147"/>
        <end position="169"/>
    </location>
</feature>
<dbReference type="NCBIfam" id="TIGR00797">
    <property type="entry name" value="matE"/>
    <property type="match status" value="2"/>
</dbReference>
<dbReference type="InterPro" id="IPR002528">
    <property type="entry name" value="MATE_fam"/>
</dbReference>
<dbReference type="OrthoDB" id="2126698at2759"/>
<proteinExistence type="inferred from homology"/>
<feature type="transmembrane region" description="Helical" evidence="6">
    <location>
        <begin position="220"/>
        <end position="243"/>
    </location>
</feature>
<feature type="transmembrane region" description="Helical" evidence="6">
    <location>
        <begin position="288"/>
        <end position="312"/>
    </location>
</feature>
<comment type="subcellular location">
    <subcellularLocation>
        <location evidence="1">Membrane</location>
        <topology evidence="1">Multi-pass membrane protein</topology>
    </subcellularLocation>
</comment>
<feature type="transmembrane region" description="Helical" evidence="6">
    <location>
        <begin position="518"/>
        <end position="540"/>
    </location>
</feature>
<evidence type="ECO:0000313" key="8">
    <source>
        <dbReference type="EMBL" id="KAG6742027.1"/>
    </source>
</evidence>
<gene>
    <name evidence="8" type="ORF">POTOM_055311</name>
</gene>
<feature type="transmembrane region" description="Helical" evidence="6">
    <location>
        <begin position="729"/>
        <end position="748"/>
    </location>
</feature>